<comment type="caution">
    <text evidence="5">The sequence shown here is derived from an EMBL/GenBank/DDBJ whole genome shotgun (WGS) entry which is preliminary data.</text>
</comment>
<reference evidence="5 6" key="1">
    <citation type="journal article" date="2014" name="Genome Biol. Evol.">
        <title>The secreted proteins of Achlya hypogyna and Thraustotheca clavata identify the ancestral oomycete secretome and reveal gene acquisitions by horizontal gene transfer.</title>
        <authorList>
            <person name="Misner I."/>
            <person name="Blouin N."/>
            <person name="Leonard G."/>
            <person name="Richards T.A."/>
            <person name="Lane C.E."/>
        </authorList>
    </citation>
    <scope>NUCLEOTIDE SEQUENCE [LARGE SCALE GENOMIC DNA]</scope>
    <source>
        <strain evidence="5 6">ATCC 34112</strain>
    </source>
</reference>
<dbReference type="AlphaFoldDB" id="A0A1V9ZQ14"/>
<dbReference type="InterPro" id="IPR011009">
    <property type="entry name" value="Kinase-like_dom_sf"/>
</dbReference>
<dbReference type="GO" id="GO:0048015">
    <property type="term" value="P:phosphatidylinositol-mediated signaling"/>
    <property type="evidence" value="ECO:0007669"/>
    <property type="project" value="TreeGrafter"/>
</dbReference>
<evidence type="ECO:0000259" key="4">
    <source>
        <dbReference type="PROSITE" id="PS51545"/>
    </source>
</evidence>
<evidence type="ECO:0000256" key="2">
    <source>
        <dbReference type="ARBA" id="ARBA00022777"/>
    </source>
</evidence>
<dbReference type="InterPro" id="IPR015433">
    <property type="entry name" value="PI3/4_kinase"/>
</dbReference>
<dbReference type="Proteomes" id="UP000243217">
    <property type="component" value="Unassembled WGS sequence"/>
</dbReference>
<protein>
    <recommendedName>
        <fullName evidence="7">Phosphatidylinositol 3-kinase</fullName>
    </recommendedName>
</protein>
<dbReference type="SUPFAM" id="SSF48371">
    <property type="entry name" value="ARM repeat"/>
    <property type="match status" value="1"/>
</dbReference>
<feature type="domain" description="PI3K/PI4K catalytic" evidence="3">
    <location>
        <begin position="152"/>
        <end position="431"/>
    </location>
</feature>
<evidence type="ECO:0000256" key="1">
    <source>
        <dbReference type="ARBA" id="ARBA00022679"/>
    </source>
</evidence>
<dbReference type="InterPro" id="IPR016024">
    <property type="entry name" value="ARM-type_fold"/>
</dbReference>
<name>A0A1V9ZQ14_9STRA</name>
<evidence type="ECO:0000259" key="3">
    <source>
        <dbReference type="PROSITE" id="PS50290"/>
    </source>
</evidence>
<gene>
    <name evidence="5" type="ORF">THRCLA_06285</name>
</gene>
<dbReference type="Gene3D" id="1.10.1070.11">
    <property type="entry name" value="Phosphatidylinositol 3-/4-kinase, catalytic domain"/>
    <property type="match status" value="1"/>
</dbReference>
<feature type="domain" description="PIK helical" evidence="4">
    <location>
        <begin position="1"/>
        <end position="89"/>
    </location>
</feature>
<dbReference type="GO" id="GO:0043491">
    <property type="term" value="P:phosphatidylinositol 3-kinase/protein kinase B signal transduction"/>
    <property type="evidence" value="ECO:0007669"/>
    <property type="project" value="TreeGrafter"/>
</dbReference>
<dbReference type="PROSITE" id="PS00916">
    <property type="entry name" value="PI3_4_KINASE_2"/>
    <property type="match status" value="1"/>
</dbReference>
<dbReference type="GO" id="GO:0005737">
    <property type="term" value="C:cytoplasm"/>
    <property type="evidence" value="ECO:0007669"/>
    <property type="project" value="TreeGrafter"/>
</dbReference>
<dbReference type="STRING" id="74557.A0A1V9ZQ14"/>
<evidence type="ECO:0000313" key="6">
    <source>
        <dbReference type="Proteomes" id="UP000243217"/>
    </source>
</evidence>
<keyword evidence="6" id="KW-1185">Reference proteome</keyword>
<dbReference type="EMBL" id="JNBS01001763">
    <property type="protein sequence ID" value="OQS00041.1"/>
    <property type="molecule type" value="Genomic_DNA"/>
</dbReference>
<feature type="non-terminal residue" evidence="5">
    <location>
        <position position="1"/>
    </location>
</feature>
<dbReference type="Gene3D" id="1.25.40.70">
    <property type="entry name" value="Phosphatidylinositol 3-kinase, accessory domain (PIK)"/>
    <property type="match status" value="1"/>
</dbReference>
<dbReference type="PANTHER" id="PTHR10048">
    <property type="entry name" value="PHOSPHATIDYLINOSITOL KINASE"/>
    <property type="match status" value="1"/>
</dbReference>
<dbReference type="GO" id="GO:0016477">
    <property type="term" value="P:cell migration"/>
    <property type="evidence" value="ECO:0007669"/>
    <property type="project" value="TreeGrafter"/>
</dbReference>
<dbReference type="InterPro" id="IPR000403">
    <property type="entry name" value="PI3/4_kinase_cat_dom"/>
</dbReference>
<dbReference type="GO" id="GO:0005942">
    <property type="term" value="C:phosphatidylinositol 3-kinase complex"/>
    <property type="evidence" value="ECO:0007669"/>
    <property type="project" value="TreeGrafter"/>
</dbReference>
<dbReference type="Pfam" id="PF00613">
    <property type="entry name" value="PI3Ka"/>
    <property type="match status" value="1"/>
</dbReference>
<accession>A0A1V9ZQ14</accession>
<dbReference type="InterPro" id="IPR018936">
    <property type="entry name" value="PI3/4_kinase_CS"/>
</dbReference>
<dbReference type="PROSITE" id="PS50290">
    <property type="entry name" value="PI3_4_KINASE_3"/>
    <property type="match status" value="1"/>
</dbReference>
<proteinExistence type="predicted"/>
<dbReference type="PROSITE" id="PS00915">
    <property type="entry name" value="PI3_4_KINASE_1"/>
    <property type="match status" value="1"/>
</dbReference>
<dbReference type="PANTHER" id="PTHR10048:SF14">
    <property type="entry name" value="LD28067P"/>
    <property type="match status" value="1"/>
</dbReference>
<dbReference type="InterPro" id="IPR001263">
    <property type="entry name" value="PI3K_accessory_dom"/>
</dbReference>
<dbReference type="Gene3D" id="3.30.1010.10">
    <property type="entry name" value="Phosphatidylinositol 3-kinase Catalytic Subunit, Chain A, domain 4"/>
    <property type="match status" value="1"/>
</dbReference>
<dbReference type="InterPro" id="IPR035448">
    <property type="entry name" value="PI3Kc"/>
</dbReference>
<sequence>FADPFVRAYAVRCLDSLPDYRLRLYLLQLVQALKCEQHHDSALMRFLFVRGLKSPSEVGYSLFWLLQAELHVPFVHDRFELLSTQYLCHSGVFRVELYQSIYVMKLLESIASEIKAATCARDNILRSKLESALLPDCFQLPLHPNVFYSGFNVEKCRVMDSAKKPLFLHLEPLKHQSLSATIFKSGDDLRQDQLTLQILRVMDDLWKSEGLDLKVTAYACASTGDNIGFIQVVDQAATLAKICSDRHKDKKMQKFAAAKTALFGKQVFAQWLHNEDTHLRDEIILNFVASCAGYSVATFVLGIGDRHNDNLMLSENGQFLHIDFGHFLGHFKTFMGYQRETAPFVLTPAMVHVMGDKFGQFQALCVQAFQILRANSSFLITLLELATNAGIPELRRDTITWLEDALMLDLTDAQAQLRLETLIQEALKNMTTRINHATHIMAH</sequence>
<dbReference type="GO" id="GO:0016303">
    <property type="term" value="F:1-phosphatidylinositol-3-kinase activity"/>
    <property type="evidence" value="ECO:0007669"/>
    <property type="project" value="TreeGrafter"/>
</dbReference>
<dbReference type="GO" id="GO:0035005">
    <property type="term" value="F:1-phosphatidylinositol-4-phosphate 3-kinase activity"/>
    <property type="evidence" value="ECO:0007669"/>
    <property type="project" value="TreeGrafter"/>
</dbReference>
<dbReference type="InterPro" id="IPR036940">
    <property type="entry name" value="PI3/4_kinase_cat_sf"/>
</dbReference>
<evidence type="ECO:0008006" key="7">
    <source>
        <dbReference type="Google" id="ProtNLM"/>
    </source>
</evidence>
<dbReference type="GO" id="GO:0005886">
    <property type="term" value="C:plasma membrane"/>
    <property type="evidence" value="ECO:0007669"/>
    <property type="project" value="TreeGrafter"/>
</dbReference>
<dbReference type="CDD" id="cd00891">
    <property type="entry name" value="PI3Kc"/>
    <property type="match status" value="1"/>
</dbReference>
<keyword evidence="2" id="KW-0418">Kinase</keyword>
<organism evidence="5 6">
    <name type="scientific">Thraustotheca clavata</name>
    <dbReference type="NCBI Taxonomy" id="74557"/>
    <lineage>
        <taxon>Eukaryota</taxon>
        <taxon>Sar</taxon>
        <taxon>Stramenopiles</taxon>
        <taxon>Oomycota</taxon>
        <taxon>Saprolegniomycetes</taxon>
        <taxon>Saprolegniales</taxon>
        <taxon>Achlyaceae</taxon>
        <taxon>Thraustotheca</taxon>
    </lineage>
</organism>
<evidence type="ECO:0000313" key="5">
    <source>
        <dbReference type="EMBL" id="OQS00041.1"/>
    </source>
</evidence>
<dbReference type="OrthoDB" id="67688at2759"/>
<dbReference type="InterPro" id="IPR042236">
    <property type="entry name" value="PI3K_accessory_sf"/>
</dbReference>
<dbReference type="SUPFAM" id="SSF56112">
    <property type="entry name" value="Protein kinase-like (PK-like)"/>
    <property type="match status" value="1"/>
</dbReference>
<dbReference type="Pfam" id="PF00454">
    <property type="entry name" value="PI3_PI4_kinase"/>
    <property type="match status" value="1"/>
</dbReference>
<dbReference type="SMART" id="SM00146">
    <property type="entry name" value="PI3Kc"/>
    <property type="match status" value="1"/>
</dbReference>
<dbReference type="PROSITE" id="PS51545">
    <property type="entry name" value="PIK_HELICAL"/>
    <property type="match status" value="1"/>
</dbReference>
<keyword evidence="1" id="KW-0808">Transferase</keyword>